<dbReference type="InterPro" id="IPR050570">
    <property type="entry name" value="Cell_wall_metabolism_enzyme"/>
</dbReference>
<dbReference type="InterPro" id="IPR018392">
    <property type="entry name" value="LysM"/>
</dbReference>
<dbReference type="Pfam" id="PF01476">
    <property type="entry name" value="LysM"/>
    <property type="match status" value="1"/>
</dbReference>
<dbReference type="Gene3D" id="3.10.350.10">
    <property type="entry name" value="LysM domain"/>
    <property type="match status" value="1"/>
</dbReference>
<organism evidence="3 5">
    <name type="scientific">Porphyromonas crevioricanis</name>
    <dbReference type="NCBI Taxonomy" id="393921"/>
    <lineage>
        <taxon>Bacteria</taxon>
        <taxon>Pseudomonadati</taxon>
        <taxon>Bacteroidota</taxon>
        <taxon>Bacteroidia</taxon>
        <taxon>Bacteroidales</taxon>
        <taxon>Porphyromonadaceae</taxon>
        <taxon>Porphyromonas</taxon>
    </lineage>
</organism>
<proteinExistence type="predicted"/>
<dbReference type="eggNOG" id="COG0739">
    <property type="taxonomic scope" value="Bacteria"/>
</dbReference>
<dbReference type="Proteomes" id="UP000249300">
    <property type="component" value="Chromosome 1"/>
</dbReference>
<dbReference type="Pfam" id="PF01551">
    <property type="entry name" value="Peptidase_M23"/>
    <property type="match status" value="1"/>
</dbReference>
<dbReference type="Gene3D" id="2.70.70.10">
    <property type="entry name" value="Glucose Permease (Domain IIA)"/>
    <property type="match status" value="1"/>
</dbReference>
<dbReference type="AlphaFoldDB" id="A0A0A2FZL4"/>
<feature type="chain" id="PRO_5043118674" evidence="1">
    <location>
        <begin position="22"/>
        <end position="331"/>
    </location>
</feature>
<protein>
    <submittedName>
        <fullName evidence="4">Septal ring factor</fullName>
    </submittedName>
</protein>
<dbReference type="CDD" id="cd00118">
    <property type="entry name" value="LysM"/>
    <property type="match status" value="1"/>
</dbReference>
<evidence type="ECO:0000313" key="4">
    <source>
        <dbReference type="EMBL" id="SQH73607.1"/>
    </source>
</evidence>
<evidence type="ECO:0000313" key="6">
    <source>
        <dbReference type="Proteomes" id="UP000249300"/>
    </source>
</evidence>
<dbReference type="Proteomes" id="UP000030136">
    <property type="component" value="Unassembled WGS sequence"/>
</dbReference>
<dbReference type="SUPFAM" id="SSF54106">
    <property type="entry name" value="LysM domain"/>
    <property type="match status" value="1"/>
</dbReference>
<dbReference type="EMBL" id="LS483447">
    <property type="protein sequence ID" value="SQH73607.1"/>
    <property type="molecule type" value="Genomic_DNA"/>
</dbReference>
<dbReference type="SUPFAM" id="SSF51261">
    <property type="entry name" value="Duplicated hybrid motif"/>
    <property type="match status" value="1"/>
</dbReference>
<feature type="domain" description="LysM" evidence="2">
    <location>
        <begin position="286"/>
        <end position="330"/>
    </location>
</feature>
<dbReference type="KEGG" id="pcre:NCTC12858_01471"/>
<dbReference type="STRING" id="393921.HQ45_08770"/>
<feature type="signal peptide" evidence="1">
    <location>
        <begin position="1"/>
        <end position="21"/>
    </location>
</feature>
<dbReference type="InterPro" id="IPR011055">
    <property type="entry name" value="Dup_hybrid_motif"/>
</dbReference>
<keyword evidence="6" id="KW-1185">Reference proteome</keyword>
<evidence type="ECO:0000259" key="2">
    <source>
        <dbReference type="PROSITE" id="PS51782"/>
    </source>
</evidence>
<dbReference type="EMBL" id="JQJC01000003">
    <property type="protein sequence ID" value="KGN96468.1"/>
    <property type="molecule type" value="Genomic_DNA"/>
</dbReference>
<name>A0A0A2FZL4_9PORP</name>
<sequence>MTNRVVALLFCSICAITISWAAPSESSRAGVYSRSRRSQHISAMDTTQRLMADRLDLNVRAKKEKAERERAFAEVRMHEDLTDPAVDLYGEDSWGKFVNPLTEMSAEIPDSYDIDCSGFVMPIESRKLTSGYGYRKRFGRMHYGTDMGLVTGDTIVSAFDGRVRVSSFEPRGYGHYVIVRHPNGLETIYGHMSRRIANEGDIIKAGQPIGLGGNTGRSTGPHLHFECRFMGIAINPADLFDLEQGVPLDDVYHFRKGAIQRAVKSPIYRAGRKAGSRSAAAQRRPKTHRIKRGDTLSAIAKRNSTTVSKIKRLNPGIKEGNLQINRSIRVK</sequence>
<dbReference type="PROSITE" id="PS51782">
    <property type="entry name" value="LYSM"/>
    <property type="match status" value="1"/>
</dbReference>
<dbReference type="CDD" id="cd12797">
    <property type="entry name" value="M23_peptidase"/>
    <property type="match status" value="1"/>
</dbReference>
<reference evidence="4 6" key="2">
    <citation type="submission" date="2018-06" db="EMBL/GenBank/DDBJ databases">
        <authorList>
            <consortium name="Pathogen Informatics"/>
            <person name="Doyle S."/>
        </authorList>
    </citation>
    <scope>NUCLEOTIDE SEQUENCE [LARGE SCALE GENOMIC DNA]</scope>
    <source>
        <strain evidence="4 6">NCTC12858</strain>
    </source>
</reference>
<dbReference type="InterPro" id="IPR016047">
    <property type="entry name" value="M23ase_b-sheet_dom"/>
</dbReference>
<gene>
    <name evidence="4" type="primary">envC_2</name>
    <name evidence="3" type="ORF">HQ38_01415</name>
    <name evidence="4" type="ORF">NCTC12858_01471</name>
</gene>
<dbReference type="SMART" id="SM00257">
    <property type="entry name" value="LysM"/>
    <property type="match status" value="1"/>
</dbReference>
<evidence type="ECO:0000313" key="5">
    <source>
        <dbReference type="Proteomes" id="UP000030136"/>
    </source>
</evidence>
<dbReference type="PANTHER" id="PTHR21666">
    <property type="entry name" value="PEPTIDASE-RELATED"/>
    <property type="match status" value="1"/>
</dbReference>
<dbReference type="GO" id="GO:0004222">
    <property type="term" value="F:metalloendopeptidase activity"/>
    <property type="evidence" value="ECO:0007669"/>
    <property type="project" value="TreeGrafter"/>
</dbReference>
<dbReference type="InterPro" id="IPR036779">
    <property type="entry name" value="LysM_dom_sf"/>
</dbReference>
<dbReference type="PANTHER" id="PTHR21666:SF270">
    <property type="entry name" value="MUREIN HYDROLASE ACTIVATOR ENVC"/>
    <property type="match status" value="1"/>
</dbReference>
<reference evidence="3 5" key="1">
    <citation type="submission" date="2014-08" db="EMBL/GenBank/DDBJ databases">
        <title>Porphyromonas crevioricanis strain:COT-253_OH1447 Genome sequencing.</title>
        <authorList>
            <person name="Wallis C."/>
            <person name="Deusch O."/>
            <person name="O'Flynn C."/>
            <person name="Davis I."/>
            <person name="Jospin G."/>
            <person name="Darling A.E."/>
            <person name="Coil D.A."/>
            <person name="Alexiev A."/>
            <person name="Horsfall A."/>
            <person name="Kirkwood N."/>
            <person name="Harris S."/>
            <person name="Eisen J.A."/>
        </authorList>
    </citation>
    <scope>NUCLEOTIDE SEQUENCE [LARGE SCALE GENOMIC DNA]</scope>
    <source>
        <strain evidence="5">COT-253 OH1447</strain>
        <strain evidence="3">COT-253_OH1447</strain>
    </source>
</reference>
<keyword evidence="1" id="KW-0732">Signal</keyword>
<accession>A0A0A2FZL4</accession>
<dbReference type="OrthoDB" id="9805070at2"/>
<evidence type="ECO:0000256" key="1">
    <source>
        <dbReference type="SAM" id="SignalP"/>
    </source>
</evidence>
<evidence type="ECO:0000313" key="3">
    <source>
        <dbReference type="EMBL" id="KGN96468.1"/>
    </source>
</evidence>